<organism evidence="10 11">
    <name type="scientific">Turnera subulata</name>
    <dbReference type="NCBI Taxonomy" id="218843"/>
    <lineage>
        <taxon>Eukaryota</taxon>
        <taxon>Viridiplantae</taxon>
        <taxon>Streptophyta</taxon>
        <taxon>Embryophyta</taxon>
        <taxon>Tracheophyta</taxon>
        <taxon>Spermatophyta</taxon>
        <taxon>Magnoliopsida</taxon>
        <taxon>eudicotyledons</taxon>
        <taxon>Gunneridae</taxon>
        <taxon>Pentapetalae</taxon>
        <taxon>rosids</taxon>
        <taxon>fabids</taxon>
        <taxon>Malpighiales</taxon>
        <taxon>Passifloraceae</taxon>
        <taxon>Turnera</taxon>
    </lineage>
</organism>
<keyword evidence="6" id="KW-0496">Mitochondrion</keyword>
<feature type="region of interest" description="Disordered" evidence="7">
    <location>
        <begin position="145"/>
        <end position="174"/>
    </location>
</feature>
<evidence type="ECO:0000256" key="3">
    <source>
        <dbReference type="ARBA" id="ARBA00022574"/>
    </source>
</evidence>
<evidence type="ECO:0000256" key="4">
    <source>
        <dbReference type="ARBA" id="ARBA00022737"/>
    </source>
</evidence>
<evidence type="ECO:0000256" key="2">
    <source>
        <dbReference type="ARBA" id="ARBA00022540"/>
    </source>
</evidence>
<protein>
    <recommendedName>
        <fullName evidence="9">Ribosomal protein/NADH dehydrogenase domain-containing protein</fullName>
    </recommendedName>
</protein>
<dbReference type="GO" id="GO:0003729">
    <property type="term" value="F:mRNA binding"/>
    <property type="evidence" value="ECO:0007669"/>
    <property type="project" value="TreeGrafter"/>
</dbReference>
<dbReference type="PANTHER" id="PTHR13227:SF0">
    <property type="entry name" value="EUKARYOTIC TRANSLATION INITIATION FACTOR 2A"/>
    <property type="match status" value="1"/>
</dbReference>
<evidence type="ECO:0000256" key="6">
    <source>
        <dbReference type="ARBA" id="ARBA00023128"/>
    </source>
</evidence>
<keyword evidence="3" id="KW-0853">WD repeat</keyword>
<dbReference type="AlphaFoldDB" id="A0A9Q0JI52"/>
<dbReference type="FunFam" id="3.40.30.10:FF:000175">
    <property type="entry name" value="54S ribosomal protein L51, mitochondrial"/>
    <property type="match status" value="1"/>
</dbReference>
<keyword evidence="8" id="KW-0812">Transmembrane</keyword>
<feature type="region of interest" description="Disordered" evidence="7">
    <location>
        <begin position="315"/>
        <end position="337"/>
    </location>
</feature>
<dbReference type="InterPro" id="IPR013979">
    <property type="entry name" value="TIF_beta_prop-like"/>
</dbReference>
<dbReference type="GO" id="GO:0005739">
    <property type="term" value="C:mitochondrion"/>
    <property type="evidence" value="ECO:0007669"/>
    <property type="project" value="UniProtKB-SubCell"/>
</dbReference>
<name>A0A9Q0JI52_9ROSI</name>
<dbReference type="InterPro" id="IPR036249">
    <property type="entry name" value="Thioredoxin-like_sf"/>
</dbReference>
<proteinExistence type="predicted"/>
<dbReference type="SUPFAM" id="SSF52833">
    <property type="entry name" value="Thioredoxin-like"/>
    <property type="match status" value="1"/>
</dbReference>
<evidence type="ECO:0000256" key="5">
    <source>
        <dbReference type="ARBA" id="ARBA00022917"/>
    </source>
</evidence>
<dbReference type="GO" id="GO:0022627">
    <property type="term" value="C:cytosolic small ribosomal subunit"/>
    <property type="evidence" value="ECO:0007669"/>
    <property type="project" value="TreeGrafter"/>
</dbReference>
<sequence length="337" mass="38145">MDWQVKRGLFMMFNGHIVVRILLLFMDCIATLMLCFTDLCLAGFGNLPGDMAFWDYVDKKQLGTTRAELSVTSEWSPDGRYFMTATTAPRLQVDNGIKIFHPNGSLYFKRMFDKLYQVEWKPESPDRFGDIADLVKSVGLLKVEQSKPQGQGAASRKTGSANPPAQKPAAYRPPHAKQAAAVQAEVLKHSGFSKLELIGSLVIKLNDLNVFVYLIESQMALKGVWQLKKLIVSYSDWGGSSRGIRAFMESHLPQFEEANPQLEVVKELIRGQHPHLKAFYKNSNERVVCVKNMTPEDVLLHATRLRNSLGRKVKKLKTRHETHHPSVQGTWTTDVRF</sequence>
<evidence type="ECO:0000256" key="1">
    <source>
        <dbReference type="ARBA" id="ARBA00004173"/>
    </source>
</evidence>
<keyword evidence="8" id="KW-0472">Membrane</keyword>
<gene>
    <name evidence="10" type="ORF">Tsubulata_041682</name>
</gene>
<dbReference type="EMBL" id="JAKUCV010002230">
    <property type="protein sequence ID" value="KAJ4843451.1"/>
    <property type="molecule type" value="Genomic_DNA"/>
</dbReference>
<dbReference type="InterPro" id="IPR011387">
    <property type="entry name" value="TIF2A"/>
</dbReference>
<dbReference type="OrthoDB" id="88at2759"/>
<dbReference type="Pfam" id="PF08662">
    <property type="entry name" value="eIF2A"/>
    <property type="match status" value="1"/>
</dbReference>
<keyword evidence="8" id="KW-1133">Transmembrane helix</keyword>
<keyword evidence="5" id="KW-0648">Protein biosynthesis</keyword>
<dbReference type="SMART" id="SM00916">
    <property type="entry name" value="L51_S25_CI-B8"/>
    <property type="match status" value="1"/>
</dbReference>
<feature type="compositionally biased region" description="Polar residues" evidence="7">
    <location>
        <begin position="325"/>
        <end position="337"/>
    </location>
</feature>
<dbReference type="Pfam" id="PF05047">
    <property type="entry name" value="L51_S25_CI-B8"/>
    <property type="match status" value="1"/>
</dbReference>
<dbReference type="Proteomes" id="UP001141552">
    <property type="component" value="Unassembled WGS sequence"/>
</dbReference>
<dbReference type="Gene3D" id="3.40.30.10">
    <property type="entry name" value="Glutaredoxin"/>
    <property type="match status" value="1"/>
</dbReference>
<evidence type="ECO:0000256" key="8">
    <source>
        <dbReference type="SAM" id="Phobius"/>
    </source>
</evidence>
<dbReference type="GO" id="GO:0000049">
    <property type="term" value="F:tRNA binding"/>
    <property type="evidence" value="ECO:0007669"/>
    <property type="project" value="TreeGrafter"/>
</dbReference>
<comment type="caution">
    <text evidence="10">The sequence shown here is derived from an EMBL/GenBank/DDBJ whole genome shotgun (WGS) entry which is preliminary data.</text>
</comment>
<reference evidence="10" key="1">
    <citation type="submission" date="2022-02" db="EMBL/GenBank/DDBJ databases">
        <authorList>
            <person name="Henning P.M."/>
            <person name="McCubbin A.G."/>
            <person name="Shore J.S."/>
        </authorList>
    </citation>
    <scope>NUCLEOTIDE SEQUENCE</scope>
    <source>
        <strain evidence="10">F60SS</strain>
        <tissue evidence="10">Leaves</tissue>
    </source>
</reference>
<accession>A0A9Q0JI52</accession>
<evidence type="ECO:0000259" key="9">
    <source>
        <dbReference type="SMART" id="SM00916"/>
    </source>
</evidence>
<comment type="subcellular location">
    <subcellularLocation>
        <location evidence="1">Mitochondrion</location>
    </subcellularLocation>
</comment>
<evidence type="ECO:0000313" key="10">
    <source>
        <dbReference type="EMBL" id="KAJ4843451.1"/>
    </source>
</evidence>
<feature type="transmembrane region" description="Helical" evidence="8">
    <location>
        <begin position="21"/>
        <end position="44"/>
    </location>
</feature>
<dbReference type="GO" id="GO:0003743">
    <property type="term" value="F:translation initiation factor activity"/>
    <property type="evidence" value="ECO:0007669"/>
    <property type="project" value="UniProtKB-KW"/>
</dbReference>
<dbReference type="InterPro" id="IPR007741">
    <property type="entry name" value="Ribosomal_mL43/mS25/NADH_DH"/>
</dbReference>
<keyword evidence="2" id="KW-0396">Initiation factor</keyword>
<keyword evidence="4" id="KW-0677">Repeat</keyword>
<feature type="domain" description="Ribosomal protein/NADH dehydrogenase" evidence="9">
    <location>
        <begin position="236"/>
        <end position="309"/>
    </location>
</feature>
<dbReference type="PANTHER" id="PTHR13227">
    <property type="entry name" value="EUKARYOTIC TRANSLATION INITIATION FACTOR 2A"/>
    <property type="match status" value="1"/>
</dbReference>
<reference evidence="10" key="2">
    <citation type="journal article" date="2023" name="Plants (Basel)">
        <title>Annotation of the Turnera subulata (Passifloraceae) Draft Genome Reveals the S-Locus Evolved after the Divergence of Turneroideae from Passifloroideae in a Stepwise Manner.</title>
        <authorList>
            <person name="Henning P.M."/>
            <person name="Roalson E.H."/>
            <person name="Mir W."/>
            <person name="McCubbin A.G."/>
            <person name="Shore J.S."/>
        </authorList>
    </citation>
    <scope>NUCLEOTIDE SEQUENCE</scope>
    <source>
        <strain evidence="10">F60SS</strain>
    </source>
</reference>
<evidence type="ECO:0000313" key="11">
    <source>
        <dbReference type="Proteomes" id="UP001141552"/>
    </source>
</evidence>
<dbReference type="GO" id="GO:0043022">
    <property type="term" value="F:ribosome binding"/>
    <property type="evidence" value="ECO:0007669"/>
    <property type="project" value="TreeGrafter"/>
</dbReference>
<evidence type="ECO:0000256" key="7">
    <source>
        <dbReference type="SAM" id="MobiDB-lite"/>
    </source>
</evidence>
<keyword evidence="11" id="KW-1185">Reference proteome</keyword>